<dbReference type="Pfam" id="PF20669">
    <property type="entry name" value="Exo70_N"/>
    <property type="match status" value="1"/>
</dbReference>
<dbReference type="GeneTree" id="ENSGT00390000003595"/>
<comment type="function">
    <text evidence="5">Component of the exocyst complex involved in the docking of exocytic vesicles with fusion sites on the plasma membrane.</text>
</comment>
<evidence type="ECO:0000313" key="10">
    <source>
        <dbReference type="Proteomes" id="UP001108240"/>
    </source>
</evidence>
<dbReference type="AlphaFoldDB" id="A0A8C1I040"/>
<dbReference type="GO" id="GO:0000145">
    <property type="term" value="C:exocyst"/>
    <property type="evidence" value="ECO:0007669"/>
    <property type="project" value="InterPro"/>
</dbReference>
<dbReference type="Ensembl" id="ENSCCRT00000094873.2">
    <property type="protein sequence ID" value="ENSCCRP00000087348.2"/>
    <property type="gene ID" value="ENSCCRG00000037804.2"/>
</dbReference>
<evidence type="ECO:0000256" key="7">
    <source>
        <dbReference type="SAM" id="MobiDB-lite"/>
    </source>
</evidence>
<evidence type="ECO:0000256" key="6">
    <source>
        <dbReference type="SAM" id="Coils"/>
    </source>
</evidence>
<comment type="similarity">
    <text evidence="1 5">Belongs to the EXO70 family.</text>
</comment>
<dbReference type="Gene3D" id="1.20.1280.170">
    <property type="entry name" value="Exocyst complex component Exo70"/>
    <property type="match status" value="2"/>
</dbReference>
<dbReference type="SUPFAM" id="SSF74788">
    <property type="entry name" value="Cullin repeat-like"/>
    <property type="match status" value="1"/>
</dbReference>
<dbReference type="PANTHER" id="PTHR12542:SF41">
    <property type="entry name" value="EXOCYST COMPLEX COMPONENT 7"/>
    <property type="match status" value="1"/>
</dbReference>
<evidence type="ECO:0000256" key="1">
    <source>
        <dbReference type="ARBA" id="ARBA00006756"/>
    </source>
</evidence>
<protein>
    <recommendedName>
        <fullName evidence="4 5">Exocyst complex component 7</fullName>
    </recommendedName>
    <alternativeName>
        <fullName evidence="5">Exocyst complex component Exo70</fullName>
    </alternativeName>
</protein>
<dbReference type="Pfam" id="PF03081">
    <property type="entry name" value="Exo70_C"/>
    <property type="match status" value="1"/>
</dbReference>
<keyword evidence="6" id="KW-0175">Coiled coil</keyword>
<keyword evidence="10" id="KW-1185">Reference proteome</keyword>
<evidence type="ECO:0000313" key="9">
    <source>
        <dbReference type="Ensembl" id="ENSCCRP00000087348.2"/>
    </source>
</evidence>
<dbReference type="PANTHER" id="PTHR12542">
    <property type="entry name" value="EXOCYST COMPLEX PROTEIN EXO70"/>
    <property type="match status" value="1"/>
</dbReference>
<feature type="region of interest" description="Disordered" evidence="7">
    <location>
        <begin position="344"/>
        <end position="371"/>
    </location>
</feature>
<sequence>MRLTSLPFLPFVLYSFRSLHVKCCSVIVDLTLILKDPAVISVRFLPVRMIPTEDASARKREIEDKLKQEQETLSFIRESLEKSDQLTKGMVRECVCVCVCVCVSSQQCCTVISSVHIPLSAVASIVTVMLWFISRMKACSVSCKVSILSSFESRLMQLENSIIPVHKQTENLQRLQENVDQTLSCLDHVISYYHVAKDTDKIIREGPAGRLDEYLACIAKIQKAVEYFQDNNPDSPELNTVKARFERGKELLEAEFRSLLTRYSKPVPPILILDAIGGDEDMEVQEDVTLEHLPEAVLQDIICISAWLLEYGRNQDFMNVYFQVRSSQLDRSIKGLKEHFRKNSATSALHSPAVQTKRKETPTKKPPKRPVYIPGTIRKAQNLLKQYSQHGLDGKKGSNLTPLEGKDDVLDIEIDSYIHCISAFVKLAQSEYALLTEIIPEHHQKKTFDSLIQEALDNLMLEGDNIVSAARRAIMRHDYSAVLTIFPILRHLKQTKPDFDATLQGTAASTKNKLPALITSMESIGAKALEEFADSIKNDPDKEYNMPKDGTVHELTSNAILFLQQLLDFQETAGAMLASQESSSSASSYSSEFSRKLLSTYIYKVLGNLQLNLSNKAKVYEDPALRAVFLHNNYNYILKSLEKSELIQLVAVTHKKVEGSYRELIEQEIQNYQRSWLRVTEHLTERNIPAFQPGTKLKDKERQIIKDKFKGFNDGLEELCKIQQGWAVPDKEQRDAIRQAQKRVVSEAYRAFLQRCANISFTKNPEKYHRYSAEQVEEMIDKLFDTSA</sequence>
<proteinExistence type="inferred from homology"/>
<dbReference type="InterPro" id="IPR046364">
    <property type="entry name" value="Exo70_C"/>
</dbReference>
<reference evidence="9" key="1">
    <citation type="submission" date="2025-08" db="UniProtKB">
        <authorList>
            <consortium name="Ensembl"/>
        </authorList>
    </citation>
    <scope>IDENTIFICATION</scope>
</reference>
<evidence type="ECO:0000256" key="2">
    <source>
        <dbReference type="ARBA" id="ARBA00022448"/>
    </source>
</evidence>
<evidence type="ECO:0000256" key="4">
    <source>
        <dbReference type="ARBA" id="ARBA00026169"/>
    </source>
</evidence>
<dbReference type="GO" id="GO:0006887">
    <property type="term" value="P:exocytosis"/>
    <property type="evidence" value="ECO:0007669"/>
    <property type="project" value="UniProtKB-KW"/>
</dbReference>
<name>A0A8C1I040_CYPCA</name>
<dbReference type="OMA" id="SNTIWFL"/>
<dbReference type="GO" id="GO:0015031">
    <property type="term" value="P:protein transport"/>
    <property type="evidence" value="ECO:0007669"/>
    <property type="project" value="UniProtKB-KW"/>
</dbReference>
<evidence type="ECO:0000256" key="5">
    <source>
        <dbReference type="RuleBase" id="RU365026"/>
    </source>
</evidence>
<keyword evidence="5" id="KW-0653">Protein transport</keyword>
<dbReference type="Proteomes" id="UP001108240">
    <property type="component" value="Unplaced"/>
</dbReference>
<dbReference type="InterPro" id="IPR016159">
    <property type="entry name" value="Cullin_repeat-like_dom_sf"/>
</dbReference>
<dbReference type="GO" id="GO:0005546">
    <property type="term" value="F:phosphatidylinositol-4,5-bisphosphate binding"/>
    <property type="evidence" value="ECO:0007669"/>
    <property type="project" value="InterPro"/>
</dbReference>
<keyword evidence="2 5" id="KW-0813">Transport</keyword>
<feature type="domain" description="Exocyst complex subunit Exo70 C-terminal" evidence="8">
    <location>
        <begin position="418"/>
        <end position="781"/>
    </location>
</feature>
<evidence type="ECO:0000256" key="3">
    <source>
        <dbReference type="ARBA" id="ARBA00022483"/>
    </source>
</evidence>
<evidence type="ECO:0000259" key="8">
    <source>
        <dbReference type="Pfam" id="PF03081"/>
    </source>
</evidence>
<reference evidence="9" key="2">
    <citation type="submission" date="2025-09" db="UniProtKB">
        <authorList>
            <consortium name="Ensembl"/>
        </authorList>
    </citation>
    <scope>IDENTIFICATION</scope>
</reference>
<keyword evidence="3 5" id="KW-0268">Exocytosis</keyword>
<feature type="coiled-coil region" evidence="6">
    <location>
        <begin position="52"/>
        <end position="79"/>
    </location>
</feature>
<dbReference type="InterPro" id="IPR004140">
    <property type="entry name" value="Exo70"/>
</dbReference>
<accession>A0A8C1I040</accession>
<organism evidence="9 10">
    <name type="scientific">Cyprinus carpio carpio</name>
    <dbReference type="NCBI Taxonomy" id="630221"/>
    <lineage>
        <taxon>Eukaryota</taxon>
        <taxon>Metazoa</taxon>
        <taxon>Chordata</taxon>
        <taxon>Craniata</taxon>
        <taxon>Vertebrata</taxon>
        <taxon>Euteleostomi</taxon>
        <taxon>Actinopterygii</taxon>
        <taxon>Neopterygii</taxon>
        <taxon>Teleostei</taxon>
        <taxon>Ostariophysi</taxon>
        <taxon>Cypriniformes</taxon>
        <taxon>Cyprinidae</taxon>
        <taxon>Cyprininae</taxon>
        <taxon>Cyprinus</taxon>
    </lineage>
</organism>